<name>A0A6C7EB77_ILUCY</name>
<evidence type="ECO:0008006" key="3">
    <source>
        <dbReference type="Google" id="ProtNLM"/>
    </source>
</evidence>
<accession>A0A6C7EB77</accession>
<keyword evidence="2" id="KW-1185">Reference proteome</keyword>
<sequence>MLLVVAIVLAVIVVVIVGAMIGVRRADDVVAEWHADPLTAAKPSTPNSYRVAPLSAPAGADVEAPVFSVPVGDLAAAFDAVALGDGRVEVLAGSAADGHVTYVQRSALFAFPDYVSVRFLDAEHGGSTLAVFSRSRFGQSDLGVNKKRVLRWLEGVSSRVG</sequence>
<organism evidence="1 2">
    <name type="scientific">Ilumatobacter coccineus (strain NBRC 103263 / KCTC 29153 / YM16-304)</name>
    <dbReference type="NCBI Taxonomy" id="1313172"/>
    <lineage>
        <taxon>Bacteria</taxon>
        <taxon>Bacillati</taxon>
        <taxon>Actinomycetota</taxon>
        <taxon>Acidimicrobiia</taxon>
        <taxon>Acidimicrobiales</taxon>
        <taxon>Ilumatobacteraceae</taxon>
        <taxon>Ilumatobacter</taxon>
    </lineage>
</organism>
<reference evidence="1 2" key="1">
    <citation type="journal article" date="2013" name="Int. J. Syst. Evol. Microbiol.">
        <title>Ilumatobacter nonamiense sp. nov. and Ilumatobacter coccineum sp. nov., isolated from seashore sand.</title>
        <authorList>
            <person name="Matsumoto A."/>
            <person name="Kasai H."/>
            <person name="Matsuo Y."/>
            <person name="Shizuri Y."/>
            <person name="Ichikawa N."/>
            <person name="Fujita N."/>
            <person name="Omura S."/>
            <person name="Takahashi Y."/>
        </authorList>
    </citation>
    <scope>NUCLEOTIDE SEQUENCE [LARGE SCALE GENOMIC DNA]</scope>
    <source>
        <strain evidence="2">NBRC 103263 / KCTC 29153 / YM16-304</strain>
    </source>
</reference>
<dbReference type="Pfam" id="PF07386">
    <property type="entry name" value="DUF1499"/>
    <property type="match status" value="1"/>
</dbReference>
<dbReference type="Proteomes" id="UP000011863">
    <property type="component" value="Chromosome"/>
</dbReference>
<dbReference type="RefSeq" id="WP_015443244.1">
    <property type="nucleotide sequence ID" value="NC_020520.1"/>
</dbReference>
<evidence type="ECO:0000313" key="2">
    <source>
        <dbReference type="Proteomes" id="UP000011863"/>
    </source>
</evidence>
<dbReference type="InterPro" id="IPR010865">
    <property type="entry name" value="DUF1499"/>
</dbReference>
<gene>
    <name evidence="1" type="ORF">YM304_36830</name>
</gene>
<dbReference type="EMBL" id="AP012057">
    <property type="protein sequence ID" value="BAN03997.1"/>
    <property type="molecule type" value="Genomic_DNA"/>
</dbReference>
<dbReference type="KEGG" id="aym:YM304_36830"/>
<dbReference type="OrthoDB" id="8479024at2"/>
<evidence type="ECO:0000313" key="1">
    <source>
        <dbReference type="EMBL" id="BAN03997.1"/>
    </source>
</evidence>
<protein>
    <recommendedName>
        <fullName evidence="3">DUF1499 domain-containing protein</fullName>
    </recommendedName>
</protein>
<proteinExistence type="predicted"/>
<dbReference type="AlphaFoldDB" id="A0A6C7EB77"/>